<evidence type="ECO:0000259" key="2">
    <source>
        <dbReference type="PROSITE" id="PS51444"/>
    </source>
</evidence>
<feature type="coiled-coil region" evidence="1">
    <location>
        <begin position="151"/>
        <end position="178"/>
    </location>
</feature>
<sequence length="228" mass="26645">MLNESNEKGFRISTLTKLSSTKMTTGKGSLMDVIVMHSTTVDKKKCEGFEDEISGLEHVCGLEYHEIKAVVRQIRKNRREAEKLKAKLALSKEDPAFLEKMDGFHDLENVRLKKLEEDATTGWQDYSDLRKYFHEPEMKTNEFFKTFVDFLEDYQRCKSEMEEKKLRAERRKKEIEMKRSFELAVTLFHIQTGEPRHRLHLDEGDPTQPGGALQGILQMPKQRISEVF</sequence>
<dbReference type="Gene3D" id="1.20.58.2220">
    <property type="entry name" value="Formin, FH2 domain"/>
    <property type="match status" value="1"/>
</dbReference>
<dbReference type="SUPFAM" id="SSF101447">
    <property type="entry name" value="Formin homology 2 domain (FH2 domain)"/>
    <property type="match status" value="1"/>
</dbReference>
<dbReference type="PANTHER" id="PTHR45725">
    <property type="entry name" value="FORMIN HOMOLOGY 2 FAMILY MEMBER"/>
    <property type="match status" value="1"/>
</dbReference>
<dbReference type="AlphaFoldDB" id="A0A7S2TJK0"/>
<dbReference type="Pfam" id="PF02181">
    <property type="entry name" value="FH2"/>
    <property type="match status" value="1"/>
</dbReference>
<dbReference type="PROSITE" id="PS51444">
    <property type="entry name" value="FH2"/>
    <property type="match status" value="1"/>
</dbReference>
<reference evidence="3" key="1">
    <citation type="submission" date="2021-01" db="EMBL/GenBank/DDBJ databases">
        <authorList>
            <person name="Corre E."/>
            <person name="Pelletier E."/>
            <person name="Niang G."/>
            <person name="Scheremetjew M."/>
            <person name="Finn R."/>
            <person name="Kale V."/>
            <person name="Holt S."/>
            <person name="Cochrane G."/>
            <person name="Meng A."/>
            <person name="Brown T."/>
            <person name="Cohen L."/>
        </authorList>
    </citation>
    <scope>NUCLEOTIDE SEQUENCE</scope>
    <source>
        <strain evidence="3">CCMP622</strain>
    </source>
</reference>
<dbReference type="InterPro" id="IPR051425">
    <property type="entry name" value="Formin_Homology"/>
</dbReference>
<dbReference type="InterPro" id="IPR015425">
    <property type="entry name" value="FH2_Formin"/>
</dbReference>
<evidence type="ECO:0000256" key="1">
    <source>
        <dbReference type="SAM" id="Coils"/>
    </source>
</evidence>
<gene>
    <name evidence="3" type="ORF">LSP00402_LOCUS4896</name>
</gene>
<feature type="domain" description="FH2" evidence="2">
    <location>
        <begin position="1"/>
        <end position="180"/>
    </location>
</feature>
<evidence type="ECO:0000313" key="3">
    <source>
        <dbReference type="EMBL" id="CAD9753848.1"/>
    </source>
</evidence>
<proteinExistence type="predicted"/>
<dbReference type="InterPro" id="IPR042201">
    <property type="entry name" value="FH2_Formin_sf"/>
</dbReference>
<protein>
    <recommendedName>
        <fullName evidence="2">FH2 domain-containing protein</fullName>
    </recommendedName>
</protein>
<dbReference type="EMBL" id="HBHP01007863">
    <property type="protein sequence ID" value="CAD9753848.1"/>
    <property type="molecule type" value="Transcribed_RNA"/>
</dbReference>
<dbReference type="PANTHER" id="PTHR45725:SF1">
    <property type="entry name" value="DISHEVELLED ASSOCIATED ACTIVATOR OF MORPHOGENESIS, ISOFORM D"/>
    <property type="match status" value="1"/>
</dbReference>
<organism evidence="3">
    <name type="scientific">Lotharella oceanica</name>
    <dbReference type="NCBI Taxonomy" id="641309"/>
    <lineage>
        <taxon>Eukaryota</taxon>
        <taxon>Sar</taxon>
        <taxon>Rhizaria</taxon>
        <taxon>Cercozoa</taxon>
        <taxon>Chlorarachniophyceae</taxon>
        <taxon>Lotharella</taxon>
    </lineage>
</organism>
<accession>A0A7S2TJK0</accession>
<name>A0A7S2TJK0_9EUKA</name>
<feature type="coiled-coil region" evidence="1">
    <location>
        <begin position="64"/>
        <end position="94"/>
    </location>
</feature>
<keyword evidence="1" id="KW-0175">Coiled coil</keyword>